<dbReference type="AlphaFoldDB" id="A0A0F9UKH8"/>
<organism evidence="3">
    <name type="scientific">marine sediment metagenome</name>
    <dbReference type="NCBI Taxonomy" id="412755"/>
    <lineage>
        <taxon>unclassified sequences</taxon>
        <taxon>metagenomes</taxon>
        <taxon>ecological metagenomes</taxon>
    </lineage>
</organism>
<dbReference type="Pfam" id="PF04019">
    <property type="entry name" value="DUF359"/>
    <property type="match status" value="1"/>
</dbReference>
<evidence type="ECO:0000256" key="2">
    <source>
        <dbReference type="ARBA" id="ARBA00023134"/>
    </source>
</evidence>
<sequence>MAKNLRIPKSNRHSYAEPLDFLIAGTREETIAQVEKIFKDKLKFGLLLNFYLVGDIVAQDFLSNEFLNTFVKICVIDEKTQRSQIDMDFEGKFEEIIEFQNPAGTINKDCWEIFRKIIISNKKTLVKITEGEEDLLILPLILEIPINEEEGNFAFYGQPPITDSKFIIPEGIVVVTVNKKIQEKVRRILTAIDKLS</sequence>
<reference evidence="3" key="1">
    <citation type="journal article" date="2015" name="Nature">
        <title>Complex archaea that bridge the gap between prokaryotes and eukaryotes.</title>
        <authorList>
            <person name="Spang A."/>
            <person name="Saw J.H."/>
            <person name="Jorgensen S.L."/>
            <person name="Zaremba-Niedzwiedzka K."/>
            <person name="Martijn J."/>
            <person name="Lind A.E."/>
            <person name="van Eijk R."/>
            <person name="Schleper C."/>
            <person name="Guy L."/>
            <person name="Ettema T.J."/>
        </authorList>
    </citation>
    <scope>NUCLEOTIDE SEQUENCE</scope>
</reference>
<gene>
    <name evidence="3" type="ORF">LCGC14_0595470</name>
</gene>
<dbReference type="PANTHER" id="PTHR40732">
    <property type="entry name" value="UPF0218 PROTEIN TK1697"/>
    <property type="match status" value="1"/>
</dbReference>
<keyword evidence="2" id="KW-0342">GTP-binding</keyword>
<protein>
    <recommendedName>
        <fullName evidence="4">DPCK</fullName>
    </recommendedName>
</protein>
<dbReference type="HAMAP" id="MF_00590">
    <property type="entry name" value="Dephospho_CoA_kinase_GTP_dep"/>
    <property type="match status" value="1"/>
</dbReference>
<comment type="caution">
    <text evidence="3">The sequence shown here is derived from an EMBL/GenBank/DDBJ whole genome shotgun (WGS) entry which is preliminary data.</text>
</comment>
<dbReference type="GO" id="GO:0005525">
    <property type="term" value="F:GTP binding"/>
    <property type="evidence" value="ECO:0007669"/>
    <property type="project" value="UniProtKB-KW"/>
</dbReference>
<proteinExistence type="inferred from homology"/>
<evidence type="ECO:0008006" key="4">
    <source>
        <dbReference type="Google" id="ProtNLM"/>
    </source>
</evidence>
<keyword evidence="1" id="KW-0547">Nucleotide-binding</keyword>
<name>A0A0F9UKH8_9ZZZZ</name>
<dbReference type="GO" id="GO:0015937">
    <property type="term" value="P:coenzyme A biosynthetic process"/>
    <property type="evidence" value="ECO:0007669"/>
    <property type="project" value="InterPro"/>
</dbReference>
<dbReference type="InterPro" id="IPR007164">
    <property type="entry name" value="GTP-dep_dephospho-CoA_kin"/>
</dbReference>
<accession>A0A0F9UKH8</accession>
<dbReference type="PANTHER" id="PTHR40732:SF1">
    <property type="entry name" value="GTP-DEPENDENT DEPHOSPHO-COA KINASE"/>
    <property type="match status" value="1"/>
</dbReference>
<dbReference type="EMBL" id="LAZR01000942">
    <property type="protein sequence ID" value="KKN54103.1"/>
    <property type="molecule type" value="Genomic_DNA"/>
</dbReference>
<evidence type="ECO:0000256" key="1">
    <source>
        <dbReference type="ARBA" id="ARBA00022741"/>
    </source>
</evidence>
<dbReference type="GO" id="GO:0016301">
    <property type="term" value="F:kinase activity"/>
    <property type="evidence" value="ECO:0007669"/>
    <property type="project" value="InterPro"/>
</dbReference>
<evidence type="ECO:0000313" key="3">
    <source>
        <dbReference type="EMBL" id="KKN54103.1"/>
    </source>
</evidence>